<keyword evidence="2" id="KW-0812">Transmembrane</keyword>
<feature type="compositionally biased region" description="Low complexity" evidence="1">
    <location>
        <begin position="440"/>
        <end position="450"/>
    </location>
</feature>
<feature type="region of interest" description="Disordered" evidence="1">
    <location>
        <begin position="309"/>
        <end position="337"/>
    </location>
</feature>
<dbReference type="OrthoDB" id="2385796at2759"/>
<feature type="transmembrane region" description="Helical" evidence="2">
    <location>
        <begin position="346"/>
        <end position="371"/>
    </location>
</feature>
<reference evidence="3 4" key="1">
    <citation type="submission" date="2016-05" db="EMBL/GenBank/DDBJ databases">
        <title>Genome sequencing reveals origins of a unique bacterial endosymbiosis in the earliest lineages of terrestrial Fungi.</title>
        <authorList>
            <consortium name="DOE Joint Genome Institute"/>
            <person name="Uehling J."/>
            <person name="Gryganskyi A."/>
            <person name="Hameed K."/>
            <person name="Tschaplinski T."/>
            <person name="Misztal P."/>
            <person name="Wu S."/>
            <person name="Desiro A."/>
            <person name="Vande Pol N."/>
            <person name="Du Z.-Y."/>
            <person name="Zienkiewicz A."/>
            <person name="Zienkiewicz K."/>
            <person name="Morin E."/>
            <person name="Tisserant E."/>
            <person name="Splivallo R."/>
            <person name="Hainaut M."/>
            <person name="Henrissat B."/>
            <person name="Ohm R."/>
            <person name="Kuo A."/>
            <person name="Yan J."/>
            <person name="Lipzen A."/>
            <person name="Nolan M."/>
            <person name="Labutti K."/>
            <person name="Barry K."/>
            <person name="Goldstein A."/>
            <person name="Labbe J."/>
            <person name="Schadt C."/>
            <person name="Tuskan G."/>
            <person name="Grigoriev I."/>
            <person name="Martin F."/>
            <person name="Vilgalys R."/>
            <person name="Bonito G."/>
        </authorList>
    </citation>
    <scope>NUCLEOTIDE SEQUENCE [LARGE SCALE GENOMIC DNA]</scope>
    <source>
        <strain evidence="3 4">AG-77</strain>
    </source>
</reference>
<keyword evidence="4" id="KW-1185">Reference proteome</keyword>
<evidence type="ECO:0000313" key="4">
    <source>
        <dbReference type="Proteomes" id="UP000078512"/>
    </source>
</evidence>
<dbReference type="STRING" id="1314771.A0A197K9Y2"/>
<protein>
    <recommendedName>
        <fullName evidence="5">Transmembrane protein</fullName>
    </recommendedName>
</protein>
<evidence type="ECO:0000256" key="2">
    <source>
        <dbReference type="SAM" id="Phobius"/>
    </source>
</evidence>
<accession>A0A197K9Y2</accession>
<feature type="region of interest" description="Disordered" evidence="1">
    <location>
        <begin position="414"/>
        <end position="450"/>
    </location>
</feature>
<dbReference type="EMBL" id="KV442022">
    <property type="protein sequence ID" value="OAQ33209.1"/>
    <property type="molecule type" value="Genomic_DNA"/>
</dbReference>
<dbReference type="Proteomes" id="UP000078512">
    <property type="component" value="Unassembled WGS sequence"/>
</dbReference>
<keyword evidence="2" id="KW-0472">Membrane</keyword>
<evidence type="ECO:0000313" key="3">
    <source>
        <dbReference type="EMBL" id="OAQ33209.1"/>
    </source>
</evidence>
<name>A0A197K9Y2_9FUNG</name>
<sequence>MDSKIPAYTYPCLASSFYSNNPQLIFLFGVPDGTPTLVSHLIDISNIDAPKISYISSNSKADRQYKWDSKAEKSCFTNTMSFISGGFANTEVQQLGTTTFAAILYASFELQHMFDMSMVKFKTSKLFASTRVHGRDDYVVAWAVFTFADPVSGAPTVKEGWVGVFRNTSNIFVTGQRQPIDNGGATLTSEAIPISAQNIAFILDQTPKNLTVVYSLQPGSSPKLEKVATKGDLPPFNKNMVGTVLDEYSGTSGKIVIYSLDQTTGSARFNLFDTITGIWTGPGLVDPSSEPATAPPLLSPRRNITNHATNNAAEISAGRDKPGAGRSEPSATATIENDVDSNKPPVFWVVTIGSVVVAFCLLSVIVFFVTFRQRRRVGANTFVMSSPLPPTGNHDPISSADSILARDRTKVPYSEPQPLVQPPNHQITECNSGDQSHESTTTSATMTTAEARATTATTAATTSHINSYKYVQPIVPVIFQPQASQLDLSLTSNHSNLSTPNTPPSSTLTTLDQLNFGSFCHLQHGRSRAKKRQTGSPFTTEEVILSPILPPDQVPAFSGLVATTTISSRSQRQVLTHNPSTTSLARGPHTVVAEDPAIQLAFKKSFEFQAPTTATTITPFNTHVCDPSSARPSLFP</sequence>
<feature type="compositionally biased region" description="Polar residues" evidence="1">
    <location>
        <begin position="423"/>
        <end position="434"/>
    </location>
</feature>
<evidence type="ECO:0000256" key="1">
    <source>
        <dbReference type="SAM" id="MobiDB-lite"/>
    </source>
</evidence>
<organism evidence="3 4">
    <name type="scientific">Linnemannia elongata AG-77</name>
    <dbReference type="NCBI Taxonomy" id="1314771"/>
    <lineage>
        <taxon>Eukaryota</taxon>
        <taxon>Fungi</taxon>
        <taxon>Fungi incertae sedis</taxon>
        <taxon>Mucoromycota</taxon>
        <taxon>Mortierellomycotina</taxon>
        <taxon>Mortierellomycetes</taxon>
        <taxon>Mortierellales</taxon>
        <taxon>Mortierellaceae</taxon>
        <taxon>Linnemannia</taxon>
    </lineage>
</organism>
<keyword evidence="2" id="KW-1133">Transmembrane helix</keyword>
<dbReference type="AlphaFoldDB" id="A0A197K9Y2"/>
<gene>
    <name evidence="3" type="ORF">K457DRAFT_887844</name>
</gene>
<evidence type="ECO:0008006" key="5">
    <source>
        <dbReference type="Google" id="ProtNLM"/>
    </source>
</evidence>
<proteinExistence type="predicted"/>